<name>A0A1S0TN92_LOALO</name>
<dbReference type="KEGG" id="loa:LOAG_11230"/>
<dbReference type="EMBL" id="JH712108">
    <property type="protein sequence ID" value="EFO17271.1"/>
    <property type="molecule type" value="Genomic_DNA"/>
</dbReference>
<keyword evidence="2" id="KW-0812">Transmembrane</keyword>
<protein>
    <submittedName>
        <fullName evidence="3">Uncharacterized protein</fullName>
    </submittedName>
</protein>
<dbReference type="InParanoid" id="A0A1S0TN92"/>
<proteinExistence type="predicted"/>
<feature type="compositionally biased region" description="Polar residues" evidence="1">
    <location>
        <begin position="1"/>
        <end position="13"/>
    </location>
</feature>
<reference evidence="3" key="1">
    <citation type="submission" date="2012-04" db="EMBL/GenBank/DDBJ databases">
        <title>The Genome Sequence of Loa loa.</title>
        <authorList>
            <consortium name="The Broad Institute Genome Sequencing Platform"/>
            <consortium name="Broad Institute Genome Sequencing Center for Infectious Disease"/>
            <person name="Nutman T.B."/>
            <person name="Fink D.L."/>
            <person name="Russ C."/>
            <person name="Young S."/>
            <person name="Zeng Q."/>
            <person name="Gargeya S."/>
            <person name="Alvarado L."/>
            <person name="Berlin A."/>
            <person name="Chapman S.B."/>
            <person name="Chen Z."/>
            <person name="Freedman E."/>
            <person name="Gellesch M."/>
            <person name="Goldberg J."/>
            <person name="Griggs A."/>
            <person name="Gujja S."/>
            <person name="Heilman E.R."/>
            <person name="Heiman D."/>
            <person name="Howarth C."/>
            <person name="Mehta T."/>
            <person name="Neiman D."/>
            <person name="Pearson M."/>
            <person name="Roberts A."/>
            <person name="Saif S."/>
            <person name="Shea T."/>
            <person name="Shenoy N."/>
            <person name="Sisk P."/>
            <person name="Stolte C."/>
            <person name="Sykes S."/>
            <person name="White J."/>
            <person name="Yandava C."/>
            <person name="Haas B."/>
            <person name="Henn M.R."/>
            <person name="Nusbaum C."/>
            <person name="Birren B."/>
        </authorList>
    </citation>
    <scope>NUCLEOTIDE SEQUENCE [LARGE SCALE GENOMIC DNA]</scope>
</reference>
<feature type="transmembrane region" description="Helical" evidence="2">
    <location>
        <begin position="51"/>
        <end position="76"/>
    </location>
</feature>
<dbReference type="AlphaFoldDB" id="A0A1S0TN92"/>
<evidence type="ECO:0000256" key="2">
    <source>
        <dbReference type="SAM" id="Phobius"/>
    </source>
</evidence>
<dbReference type="RefSeq" id="XP_003146800.1">
    <property type="nucleotide sequence ID" value="XM_003146752.1"/>
</dbReference>
<evidence type="ECO:0000313" key="3">
    <source>
        <dbReference type="EMBL" id="EFO17271.1"/>
    </source>
</evidence>
<keyword evidence="2" id="KW-0472">Membrane</keyword>
<evidence type="ECO:0000256" key="1">
    <source>
        <dbReference type="SAM" id="MobiDB-lite"/>
    </source>
</evidence>
<organism evidence="3">
    <name type="scientific">Loa loa</name>
    <name type="common">Eye worm</name>
    <name type="synonym">Filaria loa</name>
    <dbReference type="NCBI Taxonomy" id="7209"/>
    <lineage>
        <taxon>Eukaryota</taxon>
        <taxon>Metazoa</taxon>
        <taxon>Ecdysozoa</taxon>
        <taxon>Nematoda</taxon>
        <taxon>Chromadorea</taxon>
        <taxon>Rhabditida</taxon>
        <taxon>Spirurina</taxon>
        <taxon>Spiruromorpha</taxon>
        <taxon>Filarioidea</taxon>
        <taxon>Onchocercidae</taxon>
        <taxon>Loa</taxon>
    </lineage>
</organism>
<gene>
    <name evidence="3" type="ORF">LOAG_11230</name>
</gene>
<dbReference type="GeneID" id="9948683"/>
<sequence length="129" mass="14711">MGNQGEINSPRQLDNNERSNETQDNQQELNKMIIVIYALLKKKKKTRALKILAVGNVTGIWSISAYFFALSLLVVVTDTKNTTALECGNVKSHQELLMTKVKEGDVYNKQKRKNKNPVIPSDWMYIIIE</sequence>
<keyword evidence="2" id="KW-1133">Transmembrane helix</keyword>
<dbReference type="CTD" id="9948683"/>
<accession>A0A1S0TN92</accession>
<feature type="region of interest" description="Disordered" evidence="1">
    <location>
        <begin position="1"/>
        <end position="24"/>
    </location>
</feature>